<feature type="compositionally biased region" description="Low complexity" evidence="1">
    <location>
        <begin position="53"/>
        <end position="70"/>
    </location>
</feature>
<accession>A0A8T0ELY3</accession>
<evidence type="ECO:0000313" key="4">
    <source>
        <dbReference type="Proteomes" id="UP000807504"/>
    </source>
</evidence>
<keyword evidence="2" id="KW-0812">Transmembrane</keyword>
<feature type="region of interest" description="Disordered" evidence="1">
    <location>
        <begin position="52"/>
        <end position="72"/>
    </location>
</feature>
<sequence>MVPHLRSVRFHLATAKTRGAVCLLRTSKMALPRGGLLFIYVLCCDGLARADGTETTSSPENSSSTTNSVSGFDITPESAQQSSFVNETLRELQEVIDDSGRIAGIIIGVLSGLTLVLAVVGFCIYKQYLRRNITSMNFDNPVYRKTTEDQFSLEKNQYQPARSYPSSLEPLTSPGTNEFV</sequence>
<evidence type="ECO:0000256" key="1">
    <source>
        <dbReference type="SAM" id="MobiDB-lite"/>
    </source>
</evidence>
<dbReference type="EMBL" id="JABXBU010002072">
    <property type="protein sequence ID" value="KAF8776820.1"/>
    <property type="molecule type" value="Genomic_DNA"/>
</dbReference>
<reference evidence="3" key="2">
    <citation type="submission" date="2020-06" db="EMBL/GenBank/DDBJ databases">
        <authorList>
            <person name="Sheffer M."/>
        </authorList>
    </citation>
    <scope>NUCLEOTIDE SEQUENCE</scope>
</reference>
<organism evidence="3 4">
    <name type="scientific">Argiope bruennichi</name>
    <name type="common">Wasp spider</name>
    <name type="synonym">Aranea bruennichi</name>
    <dbReference type="NCBI Taxonomy" id="94029"/>
    <lineage>
        <taxon>Eukaryota</taxon>
        <taxon>Metazoa</taxon>
        <taxon>Ecdysozoa</taxon>
        <taxon>Arthropoda</taxon>
        <taxon>Chelicerata</taxon>
        <taxon>Arachnida</taxon>
        <taxon>Araneae</taxon>
        <taxon>Araneomorphae</taxon>
        <taxon>Entelegynae</taxon>
        <taxon>Araneoidea</taxon>
        <taxon>Araneidae</taxon>
        <taxon>Argiope</taxon>
    </lineage>
</organism>
<keyword evidence="2" id="KW-0472">Membrane</keyword>
<dbReference type="AlphaFoldDB" id="A0A8T0ELY3"/>
<comment type="caution">
    <text evidence="3">The sequence shown here is derived from an EMBL/GenBank/DDBJ whole genome shotgun (WGS) entry which is preliminary data.</text>
</comment>
<dbReference type="Proteomes" id="UP000807504">
    <property type="component" value="Unassembled WGS sequence"/>
</dbReference>
<reference evidence="3" key="1">
    <citation type="journal article" date="2020" name="bioRxiv">
        <title>Chromosome-level reference genome of the European wasp spider Argiope bruennichi: a resource for studies on range expansion and evolutionary adaptation.</title>
        <authorList>
            <person name="Sheffer M.M."/>
            <person name="Hoppe A."/>
            <person name="Krehenwinkel H."/>
            <person name="Uhl G."/>
            <person name="Kuss A.W."/>
            <person name="Jensen L."/>
            <person name="Jensen C."/>
            <person name="Gillespie R.G."/>
            <person name="Hoff K.J."/>
            <person name="Prost S."/>
        </authorList>
    </citation>
    <scope>NUCLEOTIDE SEQUENCE</scope>
</reference>
<keyword evidence="2" id="KW-1133">Transmembrane helix</keyword>
<proteinExistence type="predicted"/>
<feature type="region of interest" description="Disordered" evidence="1">
    <location>
        <begin position="159"/>
        <end position="180"/>
    </location>
</feature>
<keyword evidence="3" id="KW-0675">Receptor</keyword>
<protein>
    <submittedName>
        <fullName evidence="3">Low-density lipoprotein receptor like protein</fullName>
    </submittedName>
</protein>
<evidence type="ECO:0000313" key="3">
    <source>
        <dbReference type="EMBL" id="KAF8776820.1"/>
    </source>
</evidence>
<gene>
    <name evidence="3" type="ORF">HNY73_013763</name>
</gene>
<keyword evidence="4" id="KW-1185">Reference proteome</keyword>
<feature type="transmembrane region" description="Helical" evidence="2">
    <location>
        <begin position="102"/>
        <end position="125"/>
    </location>
</feature>
<name>A0A8T0ELY3_ARGBR</name>
<keyword evidence="3" id="KW-0449">Lipoprotein</keyword>
<evidence type="ECO:0000256" key="2">
    <source>
        <dbReference type="SAM" id="Phobius"/>
    </source>
</evidence>